<dbReference type="InterPro" id="IPR029057">
    <property type="entry name" value="PRTase-like"/>
</dbReference>
<dbReference type="NCBIfam" id="NF005592">
    <property type="entry name" value="PRK07322.1"/>
    <property type="match status" value="1"/>
</dbReference>
<dbReference type="GO" id="GO:0003999">
    <property type="term" value="F:adenine phosphoribosyltransferase activity"/>
    <property type="evidence" value="ECO:0007669"/>
    <property type="project" value="UniProtKB-EC"/>
</dbReference>
<dbReference type="PANTHER" id="PTHR43218:SF1">
    <property type="entry name" value="PHOSPHORIBOSYLTRANSFERASE"/>
    <property type="match status" value="1"/>
</dbReference>
<dbReference type="InterPro" id="IPR000836">
    <property type="entry name" value="PRTase_dom"/>
</dbReference>
<gene>
    <name evidence="2" type="ORF">GT747_02565</name>
    <name evidence="3" type="ORF">SAMN05444424_0313</name>
</gene>
<reference evidence="2 5" key="3">
    <citation type="journal article" date="2019" name="Nat. Med.">
        <title>A library of human gut bacterial isolates paired with longitudinal multiomics data enables mechanistic microbiome research.</title>
        <authorList>
            <person name="Poyet M."/>
            <person name="Groussin M."/>
            <person name="Gibbons S.M."/>
            <person name="Avila-Pacheco J."/>
            <person name="Jiang X."/>
            <person name="Kearney S.M."/>
            <person name="Perrotta A.R."/>
            <person name="Berdy B."/>
            <person name="Zhao S."/>
            <person name="Lieberman T.D."/>
            <person name="Swanson P.K."/>
            <person name="Smith M."/>
            <person name="Roesemann S."/>
            <person name="Alexander J.E."/>
            <person name="Rich S.A."/>
            <person name="Livny J."/>
            <person name="Vlamakis H."/>
            <person name="Clish C."/>
            <person name="Bullock K."/>
            <person name="Deik A."/>
            <person name="Scott J."/>
            <person name="Pierce K.A."/>
            <person name="Xavier R.J."/>
            <person name="Alm E.J."/>
        </authorList>
    </citation>
    <scope>NUCLEOTIDE SEQUENCE [LARGE SCALE GENOMIC DNA]</scope>
    <source>
        <strain evidence="2 5">BIOML-A2</strain>
    </source>
</reference>
<dbReference type="CDD" id="cd06223">
    <property type="entry name" value="PRTases_typeI"/>
    <property type="match status" value="1"/>
</dbReference>
<reference evidence="4" key="2">
    <citation type="submission" date="2016-11" db="EMBL/GenBank/DDBJ databases">
        <authorList>
            <person name="Jaros S."/>
            <person name="Januszkiewicz K."/>
            <person name="Wedrychowicz H."/>
        </authorList>
    </citation>
    <scope>NUCLEOTIDE SEQUENCE [LARGE SCALE GENOMIC DNA]</scope>
    <source>
        <strain evidence="4">DSM 4029</strain>
    </source>
</reference>
<dbReference type="EMBL" id="FQVY01000001">
    <property type="protein sequence ID" value="SHF68112.1"/>
    <property type="molecule type" value="Genomic_DNA"/>
</dbReference>
<dbReference type="Proteomes" id="UP000474718">
    <property type="component" value="Unassembled WGS sequence"/>
</dbReference>
<dbReference type="SUPFAM" id="SSF53271">
    <property type="entry name" value="PRTase-like"/>
    <property type="match status" value="1"/>
</dbReference>
<comment type="caution">
    <text evidence="3">The sequence shown here is derived from an EMBL/GenBank/DDBJ whole genome shotgun (WGS) entry which is preliminary data.</text>
</comment>
<accession>A0AAQ1RUS7</accession>
<evidence type="ECO:0000313" key="3">
    <source>
        <dbReference type="EMBL" id="SHF68112.1"/>
    </source>
</evidence>
<feature type="domain" description="Phosphoribosyltransferase" evidence="1">
    <location>
        <begin position="53"/>
        <end position="168"/>
    </location>
</feature>
<sequence length="179" mass="19802">MEKFYPIEIAGCKRQLPICKVDDHLSIAAFVMFSDVEITIACARELLKIVPEFDYIVTAEAKGIPLAYEMSRQSGKNYYPARKMTKLYMTDPIHVSVKSITTAKVQDLYLDKADADVLKGKRILIVDDVISGGDSLRAMEVLVNEAGGNIVGKATVLAEGDAANRDDIIFLDKLPVFEK</sequence>
<evidence type="ECO:0000313" key="2">
    <source>
        <dbReference type="EMBL" id="MZL68660.1"/>
    </source>
</evidence>
<keyword evidence="2" id="KW-0808">Transferase</keyword>
<evidence type="ECO:0000313" key="5">
    <source>
        <dbReference type="Proteomes" id="UP000474718"/>
    </source>
</evidence>
<dbReference type="Pfam" id="PF00156">
    <property type="entry name" value="Pribosyltran"/>
    <property type="match status" value="1"/>
</dbReference>
<reference evidence="3" key="1">
    <citation type="submission" date="2016-11" db="EMBL/GenBank/DDBJ databases">
        <authorList>
            <person name="Varghese N."/>
            <person name="Submissions S."/>
        </authorList>
    </citation>
    <scope>NUCLEOTIDE SEQUENCE</scope>
    <source>
        <strain evidence="3">DSM 4029</strain>
    </source>
</reference>
<protein>
    <submittedName>
        <fullName evidence="3">Adenine phosphoribosyltransferase</fullName>
        <ecNumber evidence="2">2.4.2.7</ecNumber>
    </submittedName>
</protein>
<organism evidence="3 4">
    <name type="scientific">Bittarella massiliensis</name>
    <name type="common">ex Durand et al. 2017</name>
    <dbReference type="NCBI Taxonomy" id="1720313"/>
    <lineage>
        <taxon>Bacteria</taxon>
        <taxon>Bacillati</taxon>
        <taxon>Bacillota</taxon>
        <taxon>Clostridia</taxon>
        <taxon>Eubacteriales</taxon>
        <taxon>Oscillospiraceae</taxon>
        <taxon>Bittarella (ex Durand et al. 2017)</taxon>
    </lineage>
</organism>
<evidence type="ECO:0000313" key="4">
    <source>
        <dbReference type="Proteomes" id="UP000184089"/>
    </source>
</evidence>
<dbReference type="EC" id="2.4.2.7" evidence="2"/>
<dbReference type="EMBL" id="WWVX01000001">
    <property type="protein sequence ID" value="MZL68660.1"/>
    <property type="molecule type" value="Genomic_DNA"/>
</dbReference>
<name>A0AAQ1RUS7_9FIRM</name>
<dbReference type="PANTHER" id="PTHR43218">
    <property type="entry name" value="PHOSPHORIBOSYLTRANSFERASE-RELATED"/>
    <property type="match status" value="1"/>
</dbReference>
<keyword evidence="3" id="KW-0328">Glycosyltransferase</keyword>
<keyword evidence="5" id="KW-1185">Reference proteome</keyword>
<dbReference type="Gene3D" id="3.40.50.2020">
    <property type="match status" value="1"/>
</dbReference>
<dbReference type="Proteomes" id="UP000184089">
    <property type="component" value="Unassembled WGS sequence"/>
</dbReference>
<evidence type="ECO:0000259" key="1">
    <source>
        <dbReference type="Pfam" id="PF00156"/>
    </source>
</evidence>
<dbReference type="AlphaFoldDB" id="A0AAQ1RUS7"/>
<proteinExistence type="predicted"/>
<dbReference type="RefSeq" id="WP_021659837.1">
    <property type="nucleotide sequence ID" value="NZ_FQVY01000001.1"/>
</dbReference>